<dbReference type="GeneID" id="110798442"/>
<dbReference type="PROSITE" id="PS00086">
    <property type="entry name" value="CYTOCHROME_P450"/>
    <property type="match status" value="1"/>
</dbReference>
<dbReference type="InterPro" id="IPR017972">
    <property type="entry name" value="Cyt_P450_CS"/>
</dbReference>
<keyword evidence="3 4" id="KW-0408">Iron</keyword>
<dbReference type="RefSeq" id="XP_021859309.2">
    <property type="nucleotide sequence ID" value="XM_022003617.2"/>
</dbReference>
<keyword evidence="7" id="KW-1185">Reference proteome</keyword>
<evidence type="ECO:0000313" key="7">
    <source>
        <dbReference type="Proteomes" id="UP000813463"/>
    </source>
</evidence>
<evidence type="ECO:0000313" key="8">
    <source>
        <dbReference type="RefSeq" id="XP_021859309.2"/>
    </source>
</evidence>
<dbReference type="InterPro" id="IPR001128">
    <property type="entry name" value="Cyt_P450"/>
</dbReference>
<dbReference type="GO" id="GO:0016705">
    <property type="term" value="F:oxidoreductase activity, acting on paired donors, with incorporation or reduction of molecular oxygen"/>
    <property type="evidence" value="ECO:0007669"/>
    <property type="project" value="InterPro"/>
</dbReference>
<evidence type="ECO:0000256" key="4">
    <source>
        <dbReference type="PIRSR" id="PIRSR602401-1"/>
    </source>
</evidence>
<dbReference type="GO" id="GO:0005506">
    <property type="term" value="F:iron ion binding"/>
    <property type="evidence" value="ECO:0007669"/>
    <property type="project" value="InterPro"/>
</dbReference>
<protein>
    <submittedName>
        <fullName evidence="8">Cytochrome P450 736A117</fullName>
    </submittedName>
</protein>
<dbReference type="PRINTS" id="PR00385">
    <property type="entry name" value="P450"/>
</dbReference>
<sequence length="520" mass="58999">MVTMFSLYLPYVDKLVFHPFFLPAILLFVILYYKSFSSNSGSSKNNAKILPPSPPKLPIIGNLHQVGLLPHRSLQSLSQKYGKLMLLKMGSKPTLVVSSVDAAREIMRTNDVNFSNRPKLRVASRLFSNGKDVAFAPYGDYWRQMKSMCVMQLLSNKKVESFRRIREEVTLLVVEKLNRSSSSVVNLTEIVMSYTFDVICRASFGRKYSKNHDGYGGNNNFEDSMSEAMKLLGTFFLGDFVPGLSWIDRLTGLEGRLEKVAQQLDSFLEKAIHEEQIHLNTKTNIEDKSFVDILLEVGMNNRDGLSLDSIKAVVLDMFAAGIDTIYTLVEWVILELLRHPEKMRQVEEEVRKQMKGKGRRVNDDDLKDLIYLKAVIKEALRMHPAVPLLVFREALQDTKVNGFDIDAGTLVIINAWAIQNDPIFWEEPGEFRPERFLNDGSSSSFDFKGQDFQYIPFGSGRRSCPGISFGIANAELMIATLLFEFDLKLPDCEMLNMTEIAGITVRRRDPLMIIAAPRAF</sequence>
<comment type="similarity">
    <text evidence="1 5">Belongs to the cytochrome P450 family.</text>
</comment>
<dbReference type="AlphaFoldDB" id="A0A9R0J3L5"/>
<keyword evidence="2 4" id="KW-0479">Metal-binding</keyword>
<dbReference type="InterPro" id="IPR036396">
    <property type="entry name" value="Cyt_P450_sf"/>
</dbReference>
<keyword evidence="5" id="KW-0560">Oxidoreductase</keyword>
<dbReference type="Gene3D" id="1.10.630.10">
    <property type="entry name" value="Cytochrome P450"/>
    <property type="match status" value="1"/>
</dbReference>
<dbReference type="KEGG" id="soe:110798442"/>
<dbReference type="GO" id="GO:0004497">
    <property type="term" value="F:monooxygenase activity"/>
    <property type="evidence" value="ECO:0007669"/>
    <property type="project" value="UniProtKB-KW"/>
</dbReference>
<dbReference type="PANTHER" id="PTHR47955:SF15">
    <property type="entry name" value="CYTOCHROME P450 71A2-LIKE"/>
    <property type="match status" value="1"/>
</dbReference>
<accession>A0A9R0J3L5</accession>
<keyword evidence="6" id="KW-0472">Membrane</keyword>
<comment type="cofactor">
    <cofactor evidence="4">
        <name>heme</name>
        <dbReference type="ChEBI" id="CHEBI:30413"/>
    </cofactor>
</comment>
<feature type="transmembrane region" description="Helical" evidence="6">
    <location>
        <begin position="15"/>
        <end position="33"/>
    </location>
</feature>
<reference evidence="7" key="1">
    <citation type="journal article" date="2021" name="Nat. Commun.">
        <title>Genomic analyses provide insights into spinach domestication and the genetic basis of agronomic traits.</title>
        <authorList>
            <person name="Cai X."/>
            <person name="Sun X."/>
            <person name="Xu C."/>
            <person name="Sun H."/>
            <person name="Wang X."/>
            <person name="Ge C."/>
            <person name="Zhang Z."/>
            <person name="Wang Q."/>
            <person name="Fei Z."/>
            <person name="Jiao C."/>
            <person name="Wang Q."/>
        </authorList>
    </citation>
    <scope>NUCLEOTIDE SEQUENCE [LARGE SCALE GENOMIC DNA]</scope>
    <source>
        <strain evidence="7">cv. Varoflay</strain>
    </source>
</reference>
<dbReference type="Proteomes" id="UP000813463">
    <property type="component" value="Chromosome 6"/>
</dbReference>
<evidence type="ECO:0000256" key="1">
    <source>
        <dbReference type="ARBA" id="ARBA00010617"/>
    </source>
</evidence>
<keyword evidence="4 5" id="KW-0349">Heme</keyword>
<evidence type="ECO:0000256" key="6">
    <source>
        <dbReference type="SAM" id="Phobius"/>
    </source>
</evidence>
<evidence type="ECO:0000256" key="5">
    <source>
        <dbReference type="RuleBase" id="RU000461"/>
    </source>
</evidence>
<dbReference type="CDD" id="cd11072">
    <property type="entry name" value="CYP71-like"/>
    <property type="match status" value="1"/>
</dbReference>
<keyword evidence="6" id="KW-0812">Transmembrane</keyword>
<dbReference type="InterPro" id="IPR002401">
    <property type="entry name" value="Cyt_P450_E_grp-I"/>
</dbReference>
<keyword evidence="6" id="KW-1133">Transmembrane helix</keyword>
<evidence type="ECO:0000256" key="3">
    <source>
        <dbReference type="ARBA" id="ARBA00023004"/>
    </source>
</evidence>
<dbReference type="SUPFAM" id="SSF48264">
    <property type="entry name" value="Cytochrome P450"/>
    <property type="match status" value="1"/>
</dbReference>
<dbReference type="Pfam" id="PF00067">
    <property type="entry name" value="p450"/>
    <property type="match status" value="1"/>
</dbReference>
<dbReference type="GO" id="GO:0020037">
    <property type="term" value="F:heme binding"/>
    <property type="evidence" value="ECO:0007669"/>
    <property type="project" value="InterPro"/>
</dbReference>
<name>A0A9R0J3L5_SPIOL</name>
<keyword evidence="5" id="KW-0503">Monooxygenase</keyword>
<dbReference type="PANTHER" id="PTHR47955">
    <property type="entry name" value="CYTOCHROME P450 FAMILY 71 PROTEIN"/>
    <property type="match status" value="1"/>
</dbReference>
<proteinExistence type="inferred from homology"/>
<feature type="binding site" description="axial binding residue" evidence="4">
    <location>
        <position position="464"/>
    </location>
    <ligand>
        <name>heme</name>
        <dbReference type="ChEBI" id="CHEBI:30413"/>
    </ligand>
    <ligandPart>
        <name>Fe</name>
        <dbReference type="ChEBI" id="CHEBI:18248"/>
    </ligandPart>
</feature>
<dbReference type="PRINTS" id="PR00463">
    <property type="entry name" value="EP450I"/>
</dbReference>
<evidence type="ECO:0000256" key="2">
    <source>
        <dbReference type="ARBA" id="ARBA00022723"/>
    </source>
</evidence>
<organism evidence="7 8">
    <name type="scientific">Spinacia oleracea</name>
    <name type="common">Spinach</name>
    <dbReference type="NCBI Taxonomy" id="3562"/>
    <lineage>
        <taxon>Eukaryota</taxon>
        <taxon>Viridiplantae</taxon>
        <taxon>Streptophyta</taxon>
        <taxon>Embryophyta</taxon>
        <taxon>Tracheophyta</taxon>
        <taxon>Spermatophyta</taxon>
        <taxon>Magnoliopsida</taxon>
        <taxon>eudicotyledons</taxon>
        <taxon>Gunneridae</taxon>
        <taxon>Pentapetalae</taxon>
        <taxon>Caryophyllales</taxon>
        <taxon>Chenopodiaceae</taxon>
        <taxon>Chenopodioideae</taxon>
        <taxon>Anserineae</taxon>
        <taxon>Spinacia</taxon>
    </lineage>
</organism>
<gene>
    <name evidence="8" type="primary">LOC110798442</name>
</gene>
<reference evidence="8" key="2">
    <citation type="submission" date="2025-08" db="UniProtKB">
        <authorList>
            <consortium name="RefSeq"/>
        </authorList>
    </citation>
    <scope>IDENTIFICATION</scope>
    <source>
        <tissue evidence="8">Leaf</tissue>
    </source>
</reference>